<accession>A0AAW0UGN7</accession>
<protein>
    <submittedName>
        <fullName evidence="2">Uncharacterized protein</fullName>
    </submittedName>
</protein>
<gene>
    <name evidence="2" type="ORF">O3P69_003438</name>
</gene>
<organism evidence="2 3">
    <name type="scientific">Scylla paramamosain</name>
    <name type="common">Mud crab</name>
    <dbReference type="NCBI Taxonomy" id="85552"/>
    <lineage>
        <taxon>Eukaryota</taxon>
        <taxon>Metazoa</taxon>
        <taxon>Ecdysozoa</taxon>
        <taxon>Arthropoda</taxon>
        <taxon>Crustacea</taxon>
        <taxon>Multicrustacea</taxon>
        <taxon>Malacostraca</taxon>
        <taxon>Eumalacostraca</taxon>
        <taxon>Eucarida</taxon>
        <taxon>Decapoda</taxon>
        <taxon>Pleocyemata</taxon>
        <taxon>Brachyura</taxon>
        <taxon>Eubrachyura</taxon>
        <taxon>Portunoidea</taxon>
        <taxon>Portunidae</taxon>
        <taxon>Portuninae</taxon>
        <taxon>Scylla</taxon>
    </lineage>
</organism>
<feature type="region of interest" description="Disordered" evidence="1">
    <location>
        <begin position="116"/>
        <end position="141"/>
    </location>
</feature>
<dbReference type="EMBL" id="JARAKH010000011">
    <property type="protein sequence ID" value="KAK8399319.1"/>
    <property type="molecule type" value="Genomic_DNA"/>
</dbReference>
<sequence length="141" mass="16176">MDMVNCSIDTLSAVLDEVIEGDAPKHKPYNYLHHLSQNHSLIHIMQTVMKTCHRYRKQTSRGSFKKQRWRIAANRLLLAVESPNLLCYGVSSRIHPLDKSRVLKRLQHQNVMVKTRPAPGSSRAVRQVHPTKKTKNSVTNT</sequence>
<keyword evidence="3" id="KW-1185">Reference proteome</keyword>
<evidence type="ECO:0000313" key="3">
    <source>
        <dbReference type="Proteomes" id="UP001487740"/>
    </source>
</evidence>
<name>A0AAW0UGN7_SCYPA</name>
<evidence type="ECO:0000313" key="2">
    <source>
        <dbReference type="EMBL" id="KAK8399319.1"/>
    </source>
</evidence>
<proteinExistence type="predicted"/>
<dbReference type="AlphaFoldDB" id="A0AAW0UGN7"/>
<reference evidence="2 3" key="1">
    <citation type="submission" date="2023-03" db="EMBL/GenBank/DDBJ databases">
        <title>High-quality genome of Scylla paramamosain provides insights in environmental adaptation.</title>
        <authorList>
            <person name="Zhang L."/>
        </authorList>
    </citation>
    <scope>NUCLEOTIDE SEQUENCE [LARGE SCALE GENOMIC DNA]</scope>
    <source>
        <strain evidence="2">LZ_2023a</strain>
        <tissue evidence="2">Muscle</tissue>
    </source>
</reference>
<comment type="caution">
    <text evidence="2">The sequence shown here is derived from an EMBL/GenBank/DDBJ whole genome shotgun (WGS) entry which is preliminary data.</text>
</comment>
<dbReference type="Proteomes" id="UP001487740">
    <property type="component" value="Unassembled WGS sequence"/>
</dbReference>
<evidence type="ECO:0000256" key="1">
    <source>
        <dbReference type="SAM" id="MobiDB-lite"/>
    </source>
</evidence>